<evidence type="ECO:0000256" key="1">
    <source>
        <dbReference type="ARBA" id="ARBA00009861"/>
    </source>
</evidence>
<proteinExistence type="inferred from homology"/>
<protein>
    <submittedName>
        <fullName evidence="5">Uncharacterized protein</fullName>
    </submittedName>
</protein>
<feature type="region of interest" description="Disordered" evidence="4">
    <location>
        <begin position="477"/>
        <end position="512"/>
    </location>
</feature>
<evidence type="ECO:0000256" key="4">
    <source>
        <dbReference type="SAM" id="MobiDB-lite"/>
    </source>
</evidence>
<organism evidence="5 6">
    <name type="scientific">Centaurea solstitialis</name>
    <name type="common">yellow star-thistle</name>
    <dbReference type="NCBI Taxonomy" id="347529"/>
    <lineage>
        <taxon>Eukaryota</taxon>
        <taxon>Viridiplantae</taxon>
        <taxon>Streptophyta</taxon>
        <taxon>Embryophyta</taxon>
        <taxon>Tracheophyta</taxon>
        <taxon>Spermatophyta</taxon>
        <taxon>Magnoliopsida</taxon>
        <taxon>eudicotyledons</taxon>
        <taxon>Gunneridae</taxon>
        <taxon>Pentapetalae</taxon>
        <taxon>asterids</taxon>
        <taxon>campanulids</taxon>
        <taxon>Asterales</taxon>
        <taxon>Asteraceae</taxon>
        <taxon>Carduoideae</taxon>
        <taxon>Cardueae</taxon>
        <taxon>Centaureinae</taxon>
        <taxon>Centaurea</taxon>
    </lineage>
</organism>
<gene>
    <name evidence="5" type="ORF">OSB04_010037</name>
</gene>
<dbReference type="PANTHER" id="PTHR31623">
    <property type="entry name" value="F21J9.9"/>
    <property type="match status" value="1"/>
</dbReference>
<keyword evidence="6" id="KW-1185">Reference proteome</keyword>
<dbReference type="InterPro" id="IPR023213">
    <property type="entry name" value="CAT-like_dom_sf"/>
</dbReference>
<sequence length="512" mass="57864">MVINKLFARYSKRQLHTIVSRDVVKPSSPTPSHRKTYNLSLLDQLSVNLYIPMVTFFPSFATDHRSFESKSIELKNSLSQTLTKYYPFAGRTSRIGQTFVDCNDHGVDFIEAKNDSTLSDFLQHSDHKDLNQLCPDDLIRYRPNRSVKENDENNIINSPIMSVQINHFACGAIAVAVSLTHKVGDASSAFNFFNDWATMTRSKKKDASEMINPHFITNFQPKNIKVPKILPYIEEDDECVTRSFVFPNSKKNDLKAMVIKMATEFGQPPITNPTFADCLTWLIHKCAVAAATKTNSETFEPTGLGTMINMRSNFMEPLPDTTIGNVLQMMEFPTSNESEITTPNAIIGEIQKRKTEFRRIRNIESMIGMIEESYSEAGMMERFDKLKAYYMYSFLNRFPAYAIDFGWGTPVKVRLAGTRKNVTLFMESPNEDGIEAVVCLDRREMEIFQNDPMHNHETHVALVQAIRNIIPDADIPVVPLTPSTSPPTSPSSSPLPSQGNINDNNNEDLGNI</sequence>
<evidence type="ECO:0000313" key="6">
    <source>
        <dbReference type="Proteomes" id="UP001172457"/>
    </source>
</evidence>
<name>A0AA38TEB5_9ASTR</name>
<evidence type="ECO:0000256" key="2">
    <source>
        <dbReference type="ARBA" id="ARBA00022679"/>
    </source>
</evidence>
<evidence type="ECO:0000256" key="3">
    <source>
        <dbReference type="ARBA" id="ARBA00023315"/>
    </source>
</evidence>
<dbReference type="Pfam" id="PF02458">
    <property type="entry name" value="Transferase"/>
    <property type="match status" value="1"/>
</dbReference>
<dbReference type="Gene3D" id="3.30.559.10">
    <property type="entry name" value="Chloramphenicol acetyltransferase-like domain"/>
    <property type="match status" value="2"/>
</dbReference>
<accession>A0AA38TEB5</accession>
<comment type="similarity">
    <text evidence="1">Belongs to the plant acyltransferase family.</text>
</comment>
<dbReference type="AlphaFoldDB" id="A0AA38TEB5"/>
<comment type="caution">
    <text evidence="5">The sequence shown here is derived from an EMBL/GenBank/DDBJ whole genome shotgun (WGS) entry which is preliminary data.</text>
</comment>
<dbReference type="GO" id="GO:0016746">
    <property type="term" value="F:acyltransferase activity"/>
    <property type="evidence" value="ECO:0007669"/>
    <property type="project" value="UniProtKB-KW"/>
</dbReference>
<keyword evidence="3" id="KW-0012">Acyltransferase</keyword>
<evidence type="ECO:0000313" key="5">
    <source>
        <dbReference type="EMBL" id="KAJ9555423.1"/>
    </source>
</evidence>
<dbReference type="EMBL" id="JARYMX010000003">
    <property type="protein sequence ID" value="KAJ9555423.1"/>
    <property type="molecule type" value="Genomic_DNA"/>
</dbReference>
<keyword evidence="2" id="KW-0808">Transferase</keyword>
<feature type="compositionally biased region" description="Low complexity" evidence="4">
    <location>
        <begin position="490"/>
        <end position="512"/>
    </location>
</feature>
<dbReference type="Proteomes" id="UP001172457">
    <property type="component" value="Chromosome 3"/>
</dbReference>
<reference evidence="5" key="1">
    <citation type="submission" date="2023-03" db="EMBL/GenBank/DDBJ databases">
        <title>Chromosome-scale reference genome and RAD-based genetic map of yellow starthistle (Centaurea solstitialis) reveal putative structural variation and QTLs associated with invader traits.</title>
        <authorList>
            <person name="Reatini B."/>
            <person name="Cang F.A."/>
            <person name="Jiang Q."/>
            <person name="Mckibben M.T.W."/>
            <person name="Barker M.S."/>
            <person name="Rieseberg L.H."/>
            <person name="Dlugosch K.M."/>
        </authorList>
    </citation>
    <scope>NUCLEOTIDE SEQUENCE</scope>
    <source>
        <strain evidence="5">CAN-66</strain>
        <tissue evidence="5">Leaf</tissue>
    </source>
</reference>
<dbReference type="PANTHER" id="PTHR31623:SF118">
    <property type="entry name" value="BAHD ACYLTRANSFERASE"/>
    <property type="match status" value="1"/>
</dbReference>